<feature type="transmembrane region" description="Helical" evidence="7">
    <location>
        <begin position="201"/>
        <end position="225"/>
    </location>
</feature>
<dbReference type="EMBL" id="JAZGQO010000007">
    <property type="protein sequence ID" value="KAK6183588.1"/>
    <property type="molecule type" value="Genomic_DNA"/>
</dbReference>
<keyword evidence="4 7" id="KW-1133">Transmembrane helix</keyword>
<dbReference type="InterPro" id="IPR006043">
    <property type="entry name" value="NCS2"/>
</dbReference>
<protein>
    <recommendedName>
        <fullName evidence="10">Solute carrier family 23 member 2</fullName>
    </recommendedName>
</protein>
<name>A0AAN8JZL4_PATCE</name>
<gene>
    <name evidence="8" type="ORF">SNE40_011041</name>
</gene>
<evidence type="ECO:0000256" key="1">
    <source>
        <dbReference type="ARBA" id="ARBA00004141"/>
    </source>
</evidence>
<feature type="transmembrane region" description="Helical" evidence="7">
    <location>
        <begin position="295"/>
        <end position="317"/>
    </location>
</feature>
<feature type="transmembrane region" description="Helical" evidence="7">
    <location>
        <begin position="357"/>
        <end position="379"/>
    </location>
</feature>
<proteinExistence type="inferred from homology"/>
<accession>A0AAN8JZL4</accession>
<feature type="transmembrane region" description="Helical" evidence="7">
    <location>
        <begin position="448"/>
        <end position="467"/>
    </location>
</feature>
<comment type="subcellular location">
    <subcellularLocation>
        <location evidence="1">Membrane</location>
        <topology evidence="1">Multi-pass membrane protein</topology>
    </subcellularLocation>
</comment>
<keyword evidence="9" id="KW-1185">Reference proteome</keyword>
<keyword evidence="5 7" id="KW-0472">Membrane</keyword>
<evidence type="ECO:0000256" key="7">
    <source>
        <dbReference type="SAM" id="Phobius"/>
    </source>
</evidence>
<dbReference type="GO" id="GO:0016020">
    <property type="term" value="C:membrane"/>
    <property type="evidence" value="ECO:0007669"/>
    <property type="project" value="UniProtKB-SubCell"/>
</dbReference>
<comment type="similarity">
    <text evidence="2">Belongs to the nucleobase:cation symporter-2 (NCS2) (TC 2.A.40) family.</text>
</comment>
<organism evidence="8 9">
    <name type="scientific">Patella caerulea</name>
    <name type="common">Rayed Mediterranean limpet</name>
    <dbReference type="NCBI Taxonomy" id="87958"/>
    <lineage>
        <taxon>Eukaryota</taxon>
        <taxon>Metazoa</taxon>
        <taxon>Spiralia</taxon>
        <taxon>Lophotrochozoa</taxon>
        <taxon>Mollusca</taxon>
        <taxon>Gastropoda</taxon>
        <taxon>Patellogastropoda</taxon>
        <taxon>Patelloidea</taxon>
        <taxon>Patellidae</taxon>
        <taxon>Patella</taxon>
    </lineage>
</organism>
<evidence type="ECO:0000256" key="2">
    <source>
        <dbReference type="ARBA" id="ARBA00008821"/>
    </source>
</evidence>
<feature type="transmembrane region" description="Helical" evidence="7">
    <location>
        <begin position="256"/>
        <end position="274"/>
    </location>
</feature>
<feature type="transmembrane region" description="Helical" evidence="7">
    <location>
        <begin position="473"/>
        <end position="491"/>
    </location>
</feature>
<evidence type="ECO:0000256" key="4">
    <source>
        <dbReference type="ARBA" id="ARBA00022989"/>
    </source>
</evidence>
<dbReference type="Proteomes" id="UP001347796">
    <property type="component" value="Unassembled WGS sequence"/>
</dbReference>
<feature type="transmembrane region" description="Helical" evidence="7">
    <location>
        <begin position="533"/>
        <end position="557"/>
    </location>
</feature>
<feature type="transmembrane region" description="Helical" evidence="7">
    <location>
        <begin position="232"/>
        <end position="250"/>
    </location>
</feature>
<dbReference type="Pfam" id="PF00860">
    <property type="entry name" value="Xan_ur_permease"/>
    <property type="match status" value="1"/>
</dbReference>
<feature type="region of interest" description="Disordered" evidence="6">
    <location>
        <begin position="28"/>
        <end position="50"/>
    </location>
</feature>
<evidence type="ECO:0000256" key="3">
    <source>
        <dbReference type="ARBA" id="ARBA00022692"/>
    </source>
</evidence>
<sequence length="616" mass="67730">MLRYLIQLISVTGQGTRRRGDCQQIKMNISGPDSEKPTNGELAPLTKNDEPRGDKSVVIIREREKRLIYTISDNPPPHLTFMFAIQQMLTTISSSMSMSVVVAELVCARDDDEIKTKILSTTMLMSGISTFLVSTFGVRIPIYQGPALPYIIPLLAMSSLKEFYCPNYHVSPDSLSSVNGTVGDAVSLNETRELTYSKIQAISGGLMAAGVIHLLIGFTGLVGVFARYIGPITIVPTITLVGLSIYTVAVKFSEKHWGVAAITTGTGLILALYLNGKKTPLPGYNKKRGFYIKWYPLHTVFAILFSIMAGWTLSAILTVSGSMSDDRNHIHYYARTDSRNDIIFKSPWFYIAYPGQFGMMGFSVAAFISCLVATFMSVIDSIGDYNAAARVCLVPPPPSHAVNRGIFLEGVMSFFAGTTGACHATVSYGGNIGAVGITKVASRRVFQVMAFMYIIFSVVLKISAVFITIPYPVLGGCMILSFGIFIGLILSNLQFIDLNSTRNLAIVGIAILLGLMLPYWAEKNQDVIKTGNAHIDNIFLMLISNGGFVGGFIAFFLDNTVPGTLKDRGLDISEESLDEDLYEEGYEVYEFQNMPRFIKESRIYQFLPIFSKKKNL</sequence>
<feature type="transmembrane region" description="Helical" evidence="7">
    <location>
        <begin position="118"/>
        <end position="140"/>
    </location>
</feature>
<evidence type="ECO:0000313" key="9">
    <source>
        <dbReference type="Proteomes" id="UP001347796"/>
    </source>
</evidence>
<evidence type="ECO:0000256" key="5">
    <source>
        <dbReference type="ARBA" id="ARBA00023136"/>
    </source>
</evidence>
<dbReference type="PANTHER" id="PTHR11119">
    <property type="entry name" value="XANTHINE-URACIL / VITAMIN C PERMEASE FAMILY MEMBER"/>
    <property type="match status" value="1"/>
</dbReference>
<keyword evidence="3 7" id="KW-0812">Transmembrane</keyword>
<evidence type="ECO:0000256" key="6">
    <source>
        <dbReference type="SAM" id="MobiDB-lite"/>
    </source>
</evidence>
<evidence type="ECO:0000313" key="8">
    <source>
        <dbReference type="EMBL" id="KAK6183588.1"/>
    </source>
</evidence>
<dbReference type="AlphaFoldDB" id="A0AAN8JZL4"/>
<evidence type="ECO:0008006" key="10">
    <source>
        <dbReference type="Google" id="ProtNLM"/>
    </source>
</evidence>
<comment type="caution">
    <text evidence="8">The sequence shown here is derived from an EMBL/GenBank/DDBJ whole genome shotgun (WGS) entry which is preliminary data.</text>
</comment>
<dbReference type="GO" id="GO:0022857">
    <property type="term" value="F:transmembrane transporter activity"/>
    <property type="evidence" value="ECO:0007669"/>
    <property type="project" value="InterPro"/>
</dbReference>
<reference evidence="8 9" key="1">
    <citation type="submission" date="2024-01" db="EMBL/GenBank/DDBJ databases">
        <title>The genome of the rayed Mediterranean limpet Patella caerulea (Linnaeus, 1758).</title>
        <authorList>
            <person name="Anh-Thu Weber A."/>
            <person name="Halstead-Nussloch G."/>
        </authorList>
    </citation>
    <scope>NUCLEOTIDE SEQUENCE [LARGE SCALE GENOMIC DNA]</scope>
    <source>
        <strain evidence="8">AATW-2023a</strain>
        <tissue evidence="8">Whole specimen</tissue>
    </source>
</reference>
<feature type="transmembrane region" description="Helical" evidence="7">
    <location>
        <begin position="503"/>
        <end position="521"/>
    </location>
</feature>